<evidence type="ECO:0000313" key="2">
    <source>
        <dbReference type="Proteomes" id="UP000231322"/>
    </source>
</evidence>
<dbReference type="AlphaFoldDB" id="A0A2G7HF59"/>
<evidence type="ECO:0000313" key="1">
    <source>
        <dbReference type="EMBL" id="PIH03745.1"/>
    </source>
</evidence>
<accession>A0A2G7HF59</accession>
<dbReference type="SUPFAM" id="SSF52266">
    <property type="entry name" value="SGNH hydrolase"/>
    <property type="match status" value="1"/>
</dbReference>
<dbReference type="Gene3D" id="3.40.50.720">
    <property type="entry name" value="NAD(P)-binding Rossmann-like Domain"/>
    <property type="match status" value="1"/>
</dbReference>
<reference evidence="1 2" key="1">
    <citation type="submission" date="2017-10" db="EMBL/GenBank/DDBJ databases">
        <title>Reclassification of Eubacterium combesii and discrepancies in the nomenclature of botulinum neurotoxin producing clostridia. Request for an Opinion.</title>
        <authorList>
            <person name="Dobritsa A.P."/>
            <person name="Kutumbaka K.K."/>
            <person name="Samadpour M."/>
        </authorList>
    </citation>
    <scope>NUCLEOTIDE SEQUENCE [LARGE SCALE GENOMIC DNA]</scope>
    <source>
        <strain evidence="1 2">DSM 20696</strain>
    </source>
</reference>
<proteinExistence type="predicted"/>
<gene>
    <name evidence="1" type="ORF">CS538_12180</name>
</gene>
<dbReference type="EMBL" id="PEIK01000009">
    <property type="protein sequence ID" value="PIH03745.1"/>
    <property type="molecule type" value="Genomic_DNA"/>
</dbReference>
<sequence length="365" mass="43795">MYKLIVFGTGSTSKFVTQLLDNNVEILAYADNDNKKWSKSYYNKEIMNPEYINDLQYDFIVIASQFNEEIYSQLLNIGIDKNKILQFFKFADLYCNTFKWNMHRYINSKEKIEILATGISYTSSGLKEEILDKKCFKFSIGSQDLYYDYIIVKNIIENYEEKTKNLKYVIIGLSYYSFQYDMSLSAMKNKVILYYEVLKDAHNFKDAKKIYLEYEINENIASKIFKKNKYGRYDLNWNTIILKGDENKCYIGKLQAERDCNKNYPKTVEENKEIFKNYLNLLRDNNIKPIVVVFPASKYYTKYFSKRIEDEFHFIINEFKKEYDFQYIDYFRSDLFEDDDFTDVSHLNTKGAEKFTQILNEEIQW</sequence>
<comment type="caution">
    <text evidence="1">The sequence shown here is derived from an EMBL/GenBank/DDBJ whole genome shotgun (WGS) entry which is preliminary data.</text>
</comment>
<dbReference type="Gene3D" id="3.40.50.1110">
    <property type="entry name" value="SGNH hydrolase"/>
    <property type="match status" value="1"/>
</dbReference>
<dbReference type="RefSeq" id="WP_099839615.1">
    <property type="nucleotide sequence ID" value="NZ_PEIK01000009.1"/>
</dbReference>
<dbReference type="InterPro" id="IPR036514">
    <property type="entry name" value="SGNH_hydro_sf"/>
</dbReference>
<dbReference type="Proteomes" id="UP000231322">
    <property type="component" value="Unassembled WGS sequence"/>
</dbReference>
<name>A0A2G7HF59_9CLOT</name>
<organism evidence="1 2">
    <name type="scientific">Clostridium combesii</name>
    <dbReference type="NCBI Taxonomy" id="39481"/>
    <lineage>
        <taxon>Bacteria</taxon>
        <taxon>Bacillati</taxon>
        <taxon>Bacillota</taxon>
        <taxon>Clostridia</taxon>
        <taxon>Eubacteriales</taxon>
        <taxon>Clostridiaceae</taxon>
        <taxon>Clostridium</taxon>
    </lineage>
</organism>
<protein>
    <submittedName>
        <fullName evidence="1">Chemotaxis protein</fullName>
    </submittedName>
</protein>
<keyword evidence="2" id="KW-1185">Reference proteome</keyword>